<dbReference type="PANTHER" id="PTHR43861">
    <property type="entry name" value="TRANS-ACONITATE 2-METHYLTRANSFERASE-RELATED"/>
    <property type="match status" value="1"/>
</dbReference>
<dbReference type="KEGG" id="mmab:HQ865_09170"/>
<name>A0A7D4UCY0_9SPHI</name>
<dbReference type="InterPro" id="IPR013216">
    <property type="entry name" value="Methyltransf_11"/>
</dbReference>
<feature type="domain" description="Methyltransferase type 11" evidence="1">
    <location>
        <begin position="66"/>
        <end position="158"/>
    </location>
</feature>
<dbReference type="RefSeq" id="WP_173414609.1">
    <property type="nucleotide sequence ID" value="NZ_CP054139.1"/>
</dbReference>
<dbReference type="Pfam" id="PF08241">
    <property type="entry name" value="Methyltransf_11"/>
    <property type="match status" value="1"/>
</dbReference>
<evidence type="ECO:0000313" key="3">
    <source>
        <dbReference type="Proteomes" id="UP000505355"/>
    </source>
</evidence>
<dbReference type="Proteomes" id="UP000505355">
    <property type="component" value="Chromosome"/>
</dbReference>
<dbReference type="GO" id="GO:0008757">
    <property type="term" value="F:S-adenosylmethionine-dependent methyltransferase activity"/>
    <property type="evidence" value="ECO:0007669"/>
    <property type="project" value="InterPro"/>
</dbReference>
<dbReference type="GO" id="GO:0032259">
    <property type="term" value="P:methylation"/>
    <property type="evidence" value="ECO:0007669"/>
    <property type="project" value="UniProtKB-KW"/>
</dbReference>
<organism evidence="2 3">
    <name type="scientific">Mucilaginibacter mali</name>
    <dbReference type="NCBI Taxonomy" id="2740462"/>
    <lineage>
        <taxon>Bacteria</taxon>
        <taxon>Pseudomonadati</taxon>
        <taxon>Bacteroidota</taxon>
        <taxon>Sphingobacteriia</taxon>
        <taxon>Sphingobacteriales</taxon>
        <taxon>Sphingobacteriaceae</taxon>
        <taxon>Mucilaginibacter</taxon>
    </lineage>
</organism>
<keyword evidence="3" id="KW-1185">Reference proteome</keyword>
<dbReference type="SUPFAM" id="SSF53335">
    <property type="entry name" value="S-adenosyl-L-methionine-dependent methyltransferases"/>
    <property type="match status" value="1"/>
</dbReference>
<dbReference type="EMBL" id="CP054139">
    <property type="protein sequence ID" value="QKJ29919.1"/>
    <property type="molecule type" value="Genomic_DNA"/>
</dbReference>
<protein>
    <submittedName>
        <fullName evidence="2">Methyltransferase domain-containing protein</fullName>
    </submittedName>
</protein>
<evidence type="ECO:0000313" key="2">
    <source>
        <dbReference type="EMBL" id="QKJ29919.1"/>
    </source>
</evidence>
<proteinExistence type="predicted"/>
<reference evidence="2 3" key="1">
    <citation type="submission" date="2020-05" db="EMBL/GenBank/DDBJ databases">
        <title>Mucilaginibacter mali sp. nov.</title>
        <authorList>
            <person name="Kim H.S."/>
            <person name="Lee K.C."/>
            <person name="Suh M.K."/>
            <person name="Kim J.-S."/>
            <person name="Han K.-I."/>
            <person name="Eom M.K."/>
            <person name="Shin Y.K."/>
            <person name="Lee J.-S."/>
        </authorList>
    </citation>
    <scope>NUCLEOTIDE SEQUENCE [LARGE SCALE GENOMIC DNA]</scope>
    <source>
        <strain evidence="2 3">G2-14</strain>
    </source>
</reference>
<gene>
    <name evidence="2" type="ORF">HQ865_09170</name>
</gene>
<keyword evidence="2" id="KW-0489">Methyltransferase</keyword>
<sequence length="247" mass="28338">MLQELKKYLPKGLQRTRIPETEAGPAYDIWSVNYDNQPGNLMLDLDEVVFRRLLSAIDIKDKRVADIGCGTGRHWQKMLQWQPAHITGFDVSAGMLNRLKEKFPQADTELVTNDSLLNIPTDNFDIIVSTLTVAHIKNLENSLLNWCRIVKNNGDILITDFHPQALDMGGQRTFKHNGSHIAVRNFVHQLASIKAIMSLKDWEVVSEQQIIIDETLKHYYESQNALHVYEKFKGMPIIYGLHFKQKA</sequence>
<dbReference type="Gene3D" id="3.40.50.150">
    <property type="entry name" value="Vaccinia Virus protein VP39"/>
    <property type="match status" value="1"/>
</dbReference>
<evidence type="ECO:0000259" key="1">
    <source>
        <dbReference type="Pfam" id="PF08241"/>
    </source>
</evidence>
<dbReference type="AlphaFoldDB" id="A0A7D4UCY0"/>
<accession>A0A7D4UCY0</accession>
<dbReference type="CDD" id="cd02440">
    <property type="entry name" value="AdoMet_MTases"/>
    <property type="match status" value="1"/>
</dbReference>
<keyword evidence="2" id="KW-0808">Transferase</keyword>
<dbReference type="InterPro" id="IPR029063">
    <property type="entry name" value="SAM-dependent_MTases_sf"/>
</dbReference>